<dbReference type="Pfam" id="PF00534">
    <property type="entry name" value="Glycos_transf_1"/>
    <property type="match status" value="1"/>
</dbReference>
<feature type="domain" description="Glycosyltransferase subfamily 4-like N-terminal" evidence="2">
    <location>
        <begin position="17"/>
        <end position="183"/>
    </location>
</feature>
<dbReference type="GO" id="GO:0016757">
    <property type="term" value="F:glycosyltransferase activity"/>
    <property type="evidence" value="ECO:0007669"/>
    <property type="project" value="InterPro"/>
</dbReference>
<evidence type="ECO:0000313" key="3">
    <source>
        <dbReference type="EMBL" id="SDE87609.1"/>
    </source>
</evidence>
<dbReference type="EMBL" id="FNBH01000001">
    <property type="protein sequence ID" value="SDE87609.1"/>
    <property type="molecule type" value="Genomic_DNA"/>
</dbReference>
<evidence type="ECO:0000259" key="1">
    <source>
        <dbReference type="Pfam" id="PF00534"/>
    </source>
</evidence>
<dbReference type="CDD" id="cd03811">
    <property type="entry name" value="GT4_GT28_WabH-like"/>
    <property type="match status" value="1"/>
</dbReference>
<dbReference type="Proteomes" id="UP000199203">
    <property type="component" value="Unassembled WGS sequence"/>
</dbReference>
<dbReference type="STRING" id="454006.SAMN05421825_0471"/>
<reference evidence="4" key="1">
    <citation type="submission" date="2016-10" db="EMBL/GenBank/DDBJ databases">
        <authorList>
            <person name="Varghese N."/>
            <person name="Submissions S."/>
        </authorList>
    </citation>
    <scope>NUCLEOTIDE SEQUENCE [LARGE SCALE GENOMIC DNA]</scope>
    <source>
        <strain evidence="4">DSM 19684</strain>
    </source>
</reference>
<dbReference type="InterPro" id="IPR001296">
    <property type="entry name" value="Glyco_trans_1"/>
</dbReference>
<name>A0A1G7GHW5_9FLAO</name>
<feature type="domain" description="Glycosyl transferase family 1" evidence="1">
    <location>
        <begin position="196"/>
        <end position="327"/>
    </location>
</feature>
<sequence>MKGHRLRILLIMPYGSVGGMERLAETFYKNYKKQGHEVKAVKIIRLENDIINFDDDEISLSRKDFSDFSSVSRIAFYAKIPIMLSKIIKVHKIDISISFGDMANCFSAMTLTKEKKIASFHAVKSIEFKHDTGISKFFKWSIHNTYKRFDKVIAISQAIKNDLIINCGYKFKNLEVIYNPHDVSAIESKSKEPFAEDEKKIVENSYIVFLGRLSVQKAPWHLIKAFSLMKDQFAETNLLMIGDGDERVEMFTKNLVDYLKLNDRVFFLGRKRNPYKFLQKSKGLALSSYYEGTPNVIVEAMILNIPVITTNCTDGISEMMIDKINGVKDGLLITDVGIITPDILKNREDFIPENFEINDDDVKYAEALSLLLNEDMNNSFRSVDKSGLLKKYNLENVLKDYLA</sequence>
<dbReference type="Pfam" id="PF13439">
    <property type="entry name" value="Glyco_transf_4"/>
    <property type="match status" value="1"/>
</dbReference>
<dbReference type="InterPro" id="IPR028098">
    <property type="entry name" value="Glyco_trans_4-like_N"/>
</dbReference>
<evidence type="ECO:0000313" key="4">
    <source>
        <dbReference type="Proteomes" id="UP000199203"/>
    </source>
</evidence>
<dbReference type="RefSeq" id="WP_089871029.1">
    <property type="nucleotide sequence ID" value="NZ_FNBH01000001.1"/>
</dbReference>
<organism evidence="3 4">
    <name type="scientific">Epilithonimonas hungarica</name>
    <dbReference type="NCBI Taxonomy" id="454006"/>
    <lineage>
        <taxon>Bacteria</taxon>
        <taxon>Pseudomonadati</taxon>
        <taxon>Bacteroidota</taxon>
        <taxon>Flavobacteriia</taxon>
        <taxon>Flavobacteriales</taxon>
        <taxon>Weeksellaceae</taxon>
        <taxon>Chryseobacterium group</taxon>
        <taxon>Epilithonimonas</taxon>
    </lineage>
</organism>
<evidence type="ECO:0000259" key="2">
    <source>
        <dbReference type="Pfam" id="PF13439"/>
    </source>
</evidence>
<proteinExistence type="predicted"/>
<dbReference type="OrthoDB" id="798298at2"/>
<keyword evidence="4" id="KW-1185">Reference proteome</keyword>
<dbReference type="PANTHER" id="PTHR12526:SF630">
    <property type="entry name" value="GLYCOSYLTRANSFERASE"/>
    <property type="match status" value="1"/>
</dbReference>
<dbReference type="SUPFAM" id="SSF53756">
    <property type="entry name" value="UDP-Glycosyltransferase/glycogen phosphorylase"/>
    <property type="match status" value="1"/>
</dbReference>
<dbReference type="Gene3D" id="3.40.50.2000">
    <property type="entry name" value="Glycogen Phosphorylase B"/>
    <property type="match status" value="2"/>
</dbReference>
<gene>
    <name evidence="3" type="ORF">SAMN05421825_0471</name>
</gene>
<accession>A0A1G7GHW5</accession>
<dbReference type="PANTHER" id="PTHR12526">
    <property type="entry name" value="GLYCOSYLTRANSFERASE"/>
    <property type="match status" value="1"/>
</dbReference>
<keyword evidence="3" id="KW-0808">Transferase</keyword>
<protein>
    <submittedName>
        <fullName evidence="3">Glycosyltransferase involved in cell wall bisynthesis</fullName>
    </submittedName>
</protein>
<dbReference type="AlphaFoldDB" id="A0A1G7GHW5"/>